<dbReference type="GO" id="GO:0004089">
    <property type="term" value="F:carbonate dehydratase activity"/>
    <property type="evidence" value="ECO:0007669"/>
    <property type="project" value="InterPro"/>
</dbReference>
<reference evidence="4" key="1">
    <citation type="submission" date="2021-01" db="UniProtKB">
        <authorList>
            <consortium name="EnsemblMetazoa"/>
        </authorList>
    </citation>
    <scope>IDENTIFICATION</scope>
</reference>
<dbReference type="SMART" id="SM01057">
    <property type="entry name" value="Carb_anhydrase"/>
    <property type="match status" value="1"/>
</dbReference>
<protein>
    <recommendedName>
        <fullName evidence="3">Alpha-carbonic anhydrase domain-containing protein</fullName>
    </recommendedName>
</protein>
<dbReference type="InterPro" id="IPR001148">
    <property type="entry name" value="CA_dom"/>
</dbReference>
<dbReference type="PANTHER" id="PTHR18952:SF114">
    <property type="entry name" value="CARBONIC ANHYDRASE 3, ISOFORM A"/>
    <property type="match status" value="1"/>
</dbReference>
<feature type="domain" description="Alpha-carbonic anhydrase" evidence="3">
    <location>
        <begin position="1"/>
        <end position="264"/>
    </location>
</feature>
<sequence>MSKKTKKKDETMWTSTTGLPSWKQSPVDLSPMYTLHQNFPPLVLQGHLSSKSCAKMTNTGNTVKIEFPEGREPIVRGGPLQSDEYRFGELQFRWGPSDARGAEHSVDGVCRFIERFSMEAQAVHWNTSYGSPDKCYERDDGIAVVAFLFQVIGCQGMVDNPDFACIADNLSRIKIPDRSVELPPGCLNWMADACSKPGYYTYNGSLSTPPYTECVTWIVIPRSVKISARQANAFRDIYNSQGERILRNFRSQQKIHERKVYLATEY</sequence>
<evidence type="ECO:0000256" key="1">
    <source>
        <dbReference type="ARBA" id="ARBA00010718"/>
    </source>
</evidence>
<dbReference type="CDD" id="cd00326">
    <property type="entry name" value="alpha_CA"/>
    <property type="match status" value="1"/>
</dbReference>
<organism evidence="4 5">
    <name type="scientific">Nasonia vitripennis</name>
    <name type="common">Parasitic wasp</name>
    <dbReference type="NCBI Taxonomy" id="7425"/>
    <lineage>
        <taxon>Eukaryota</taxon>
        <taxon>Metazoa</taxon>
        <taxon>Ecdysozoa</taxon>
        <taxon>Arthropoda</taxon>
        <taxon>Hexapoda</taxon>
        <taxon>Insecta</taxon>
        <taxon>Pterygota</taxon>
        <taxon>Neoptera</taxon>
        <taxon>Endopterygota</taxon>
        <taxon>Hymenoptera</taxon>
        <taxon>Apocrita</taxon>
        <taxon>Proctotrupomorpha</taxon>
        <taxon>Chalcidoidea</taxon>
        <taxon>Pteromalidae</taxon>
        <taxon>Pteromalinae</taxon>
        <taxon>Nasonia</taxon>
    </lineage>
</organism>
<keyword evidence="5" id="KW-1185">Reference proteome</keyword>
<feature type="region of interest" description="Disordered" evidence="2">
    <location>
        <begin position="1"/>
        <end position="20"/>
    </location>
</feature>
<dbReference type="Proteomes" id="UP000002358">
    <property type="component" value="Chromosome 1"/>
</dbReference>
<dbReference type="PANTHER" id="PTHR18952">
    <property type="entry name" value="CARBONIC ANHYDRASE"/>
    <property type="match status" value="1"/>
</dbReference>
<dbReference type="KEGG" id="nvi:103315482"/>
<proteinExistence type="inferred from homology"/>
<dbReference type="AlphaFoldDB" id="A0A7M7H7M6"/>
<comment type="similarity">
    <text evidence="1">Belongs to the alpha-carbonic anhydrase family.</text>
</comment>
<dbReference type="GO" id="GO:0005737">
    <property type="term" value="C:cytoplasm"/>
    <property type="evidence" value="ECO:0007669"/>
    <property type="project" value="TreeGrafter"/>
</dbReference>
<name>A0A7M7H7M6_NASVI</name>
<evidence type="ECO:0000256" key="2">
    <source>
        <dbReference type="SAM" id="MobiDB-lite"/>
    </source>
</evidence>
<evidence type="ECO:0000259" key="3">
    <source>
        <dbReference type="PROSITE" id="PS51144"/>
    </source>
</evidence>
<dbReference type="EnsemblMetazoa" id="XM_008204577">
    <property type="protein sequence ID" value="XP_008202799"/>
    <property type="gene ID" value="LOC103315482"/>
</dbReference>
<dbReference type="GO" id="GO:0008270">
    <property type="term" value="F:zinc ion binding"/>
    <property type="evidence" value="ECO:0007669"/>
    <property type="project" value="InterPro"/>
</dbReference>
<dbReference type="FunCoup" id="A0A7M7H7M6">
    <property type="interactions" value="112"/>
</dbReference>
<dbReference type="Pfam" id="PF00194">
    <property type="entry name" value="Carb_anhydrase"/>
    <property type="match status" value="1"/>
</dbReference>
<dbReference type="SUPFAM" id="SSF51069">
    <property type="entry name" value="Carbonic anhydrase"/>
    <property type="match status" value="1"/>
</dbReference>
<dbReference type="InParanoid" id="A0A7M7H7M6"/>
<evidence type="ECO:0000313" key="4">
    <source>
        <dbReference type="EnsemblMetazoa" id="XP_008202799"/>
    </source>
</evidence>
<dbReference type="Gene3D" id="3.10.200.10">
    <property type="entry name" value="Alpha carbonic anhydrase"/>
    <property type="match status" value="1"/>
</dbReference>
<dbReference type="InterPro" id="IPR036398">
    <property type="entry name" value="CA_dom_sf"/>
</dbReference>
<dbReference type="RefSeq" id="XP_008202799.1">
    <property type="nucleotide sequence ID" value="XM_008204577.3"/>
</dbReference>
<dbReference type="PROSITE" id="PS51144">
    <property type="entry name" value="ALPHA_CA_2"/>
    <property type="match status" value="1"/>
</dbReference>
<dbReference type="GeneID" id="103315482"/>
<dbReference type="OrthoDB" id="429145at2759"/>
<accession>A0A7M7H7M6</accession>
<evidence type="ECO:0000313" key="5">
    <source>
        <dbReference type="Proteomes" id="UP000002358"/>
    </source>
</evidence>
<dbReference type="InterPro" id="IPR023561">
    <property type="entry name" value="Carbonic_anhydrase_a-class"/>
</dbReference>
<dbReference type="SMR" id="A0A7M7H7M6"/>